<keyword evidence="3" id="KW-1185">Reference proteome</keyword>
<organism evidence="2 3">
    <name type="scientific">Lentilactobacillus senioris DSM 24302 = JCM 17472</name>
    <dbReference type="NCBI Taxonomy" id="1423802"/>
    <lineage>
        <taxon>Bacteria</taxon>
        <taxon>Bacillati</taxon>
        <taxon>Bacillota</taxon>
        <taxon>Bacilli</taxon>
        <taxon>Lactobacillales</taxon>
        <taxon>Lactobacillaceae</taxon>
        <taxon>Lentilactobacillus</taxon>
    </lineage>
</organism>
<reference evidence="2 3" key="1">
    <citation type="journal article" date="2015" name="Genome Announc.">
        <title>Expanding the biotechnology potential of lactobacilli through comparative genomics of 213 strains and associated genera.</title>
        <authorList>
            <person name="Sun Z."/>
            <person name="Harris H.M."/>
            <person name="McCann A."/>
            <person name="Guo C."/>
            <person name="Argimon S."/>
            <person name="Zhang W."/>
            <person name="Yang X."/>
            <person name="Jeffery I.B."/>
            <person name="Cooney J.C."/>
            <person name="Kagawa T.F."/>
            <person name="Liu W."/>
            <person name="Song Y."/>
            <person name="Salvetti E."/>
            <person name="Wrobel A."/>
            <person name="Rasinkangas P."/>
            <person name="Parkhill J."/>
            <person name="Rea M.C."/>
            <person name="O'Sullivan O."/>
            <person name="Ritari J."/>
            <person name="Douillard F.P."/>
            <person name="Paul Ross R."/>
            <person name="Yang R."/>
            <person name="Briner A.E."/>
            <person name="Felis G.E."/>
            <person name="de Vos W.M."/>
            <person name="Barrangou R."/>
            <person name="Klaenhammer T.R."/>
            <person name="Caufield P.W."/>
            <person name="Cui Y."/>
            <person name="Zhang H."/>
            <person name="O'Toole P.W."/>
        </authorList>
    </citation>
    <scope>NUCLEOTIDE SEQUENCE [LARGE SCALE GENOMIC DNA]</scope>
    <source>
        <strain evidence="2 3">DSM 24302</strain>
    </source>
</reference>
<dbReference type="PATRIC" id="fig|1423802.4.peg.1311"/>
<evidence type="ECO:0000256" key="1">
    <source>
        <dbReference type="SAM" id="SignalP"/>
    </source>
</evidence>
<evidence type="ECO:0000313" key="3">
    <source>
        <dbReference type="Proteomes" id="UP000051256"/>
    </source>
</evidence>
<evidence type="ECO:0000313" key="2">
    <source>
        <dbReference type="EMBL" id="KRM94339.1"/>
    </source>
</evidence>
<dbReference type="EMBL" id="AYZR01000004">
    <property type="protein sequence ID" value="KRM94339.1"/>
    <property type="molecule type" value="Genomic_DNA"/>
</dbReference>
<proteinExistence type="predicted"/>
<protein>
    <submittedName>
        <fullName evidence="2">Surface layer protein</fullName>
    </submittedName>
</protein>
<dbReference type="AlphaFoldDB" id="A0A0R2D3I7"/>
<dbReference type="RefSeq" id="WP_056977507.1">
    <property type="nucleotide sequence ID" value="NZ_AYZR01000004.1"/>
</dbReference>
<comment type="caution">
    <text evidence="2">The sequence shown here is derived from an EMBL/GenBank/DDBJ whole genome shotgun (WGS) entry which is preliminary data.</text>
</comment>
<sequence length="485" mass="50780">MNVNLKKSLLLGTAALGFMVTAGSINTQASSVKVLSNRHLSTNVTVNTTGKNAIYTKAGTLKGAKVLASVNTTKRIKNSDSGQDNVLAYRVAVTNRGSVYYKVVTFDKAYRGWIYGGKSTSSFGGGLTSYTTFENGSVASTDTDKKFYIANPGTSNDNKSTTYKAPAWTQMGKGRTVVDGSAIANDELTITKSGTRTREGDTWVYVNDATNPNYSGWILRSGLSTTKGGSDTTEVTDGVTIKYVTSAGSDVASKTVSFVPSTSNNELMNVSDAVNANLPEGYSVTNTSSATAKKGDTITVVVAQNKKTTSLAIHLKESANSNGDYVFGKGADLWSKDILTGDQKDALKKQLTAESNQVVTGTTWTSDQIQTVLTKANLGTFKVKKADSNGKEQTYTVSFTSADPVKVAKDATQAEATAYYTVTKGSSLDNILGDSTLSDILGSLGIDVSGLGGLSDILDLLNGLNLGGSGSDLSSIIDIITGGLS</sequence>
<keyword evidence="1" id="KW-0732">Signal</keyword>
<gene>
    <name evidence="2" type="ORF">FC56_GL001292</name>
</gene>
<feature type="signal peptide" evidence="1">
    <location>
        <begin position="1"/>
        <end position="22"/>
    </location>
</feature>
<dbReference type="STRING" id="1423802.FC56_GL001292"/>
<feature type="chain" id="PRO_5039142882" evidence="1">
    <location>
        <begin position="23"/>
        <end position="485"/>
    </location>
</feature>
<name>A0A0R2D3I7_9LACO</name>
<dbReference type="Proteomes" id="UP000051256">
    <property type="component" value="Unassembled WGS sequence"/>
</dbReference>
<accession>A0A0R2D3I7</accession>